<dbReference type="RefSeq" id="WP_063601878.1">
    <property type="nucleotide sequence ID" value="NZ_LITQ01000027.1"/>
</dbReference>
<protein>
    <submittedName>
        <fullName evidence="1 2">CRISPR-associated protein</fullName>
    </submittedName>
</protein>
<proteinExistence type="predicted"/>
<keyword evidence="4" id="KW-1185">Reference proteome</keyword>
<evidence type="ECO:0000313" key="2">
    <source>
        <dbReference type="EMBL" id="OBR90555.1"/>
    </source>
</evidence>
<dbReference type="Proteomes" id="UP000077384">
    <property type="component" value="Unassembled WGS sequence"/>
</dbReference>
<reference evidence="1 3" key="1">
    <citation type="journal article" date="2015" name="Biotechnol. Bioeng.">
        <title>Genome sequence and phenotypic characterization of Caulobacter segnis.</title>
        <authorList>
            <person name="Patel S."/>
            <person name="Fletcher B."/>
            <person name="Scott D.C."/>
            <person name="Ely B."/>
        </authorList>
    </citation>
    <scope>NUCLEOTIDE SEQUENCE [LARGE SCALE GENOMIC DNA]</scope>
    <source>
        <strain evidence="1 3">PS02</strain>
    </source>
</reference>
<gene>
    <name evidence="2" type="ORF">CLCOS_39200</name>
    <name evidence="1" type="ORF">WX73_01819</name>
</gene>
<dbReference type="Pfam" id="PF09484">
    <property type="entry name" value="Cas_TM1802"/>
    <property type="match status" value="1"/>
</dbReference>
<dbReference type="EMBL" id="LITQ01000027">
    <property type="protein sequence ID" value="OAA91128.1"/>
    <property type="molecule type" value="Genomic_DNA"/>
</dbReference>
<sequence>MNMGSFHLKGDIKNYLEKMKYDQEEIAMFLLGYLMGEMRNAQWKDIHKNSRKNLINVEDRESIFNKLNYTGINEIKIMGLAKEIFEKLEQGKVKGYTRAIFNELKRILDSNIKKWKMNKQENLFYVLSGYVYNTASIMLSDKKGKRAV</sequence>
<accession>A0A166RV58</accession>
<dbReference type="PATRIC" id="fig|1705578.3.peg.2068"/>
<organism evidence="1 3">
    <name type="scientific">Clostridium coskatii</name>
    <dbReference type="NCBI Taxonomy" id="1705578"/>
    <lineage>
        <taxon>Bacteria</taxon>
        <taxon>Bacillati</taxon>
        <taxon>Bacillota</taxon>
        <taxon>Clostridia</taxon>
        <taxon>Eubacteriales</taxon>
        <taxon>Clostridiaceae</taxon>
        <taxon>Clostridium</taxon>
    </lineage>
</organism>
<dbReference type="Proteomes" id="UP000093694">
    <property type="component" value="Unassembled WGS sequence"/>
</dbReference>
<evidence type="ECO:0000313" key="4">
    <source>
        <dbReference type="Proteomes" id="UP000093694"/>
    </source>
</evidence>
<evidence type="ECO:0000313" key="1">
    <source>
        <dbReference type="EMBL" id="OAA91128.1"/>
    </source>
</evidence>
<dbReference type="AlphaFoldDB" id="A0A166RV58"/>
<evidence type="ECO:0000313" key="3">
    <source>
        <dbReference type="Proteomes" id="UP000077384"/>
    </source>
</evidence>
<name>A0A166RV58_9CLOT</name>
<comment type="caution">
    <text evidence="1">The sequence shown here is derived from an EMBL/GenBank/DDBJ whole genome shotgun (WGS) entry which is preliminary data.</text>
</comment>
<dbReference type="EMBL" id="LROR01000089">
    <property type="protein sequence ID" value="OBR90555.1"/>
    <property type="molecule type" value="Genomic_DNA"/>
</dbReference>
<dbReference type="InterPro" id="IPR013389">
    <property type="entry name" value="CRISPR-assoc_prot_Cas8b"/>
</dbReference>
<reference evidence="2 4" key="2">
    <citation type="journal article" date="2016" name="Front. Microbiol.">
        <title>Industrial Acetogenic Biocatalysts: A Comparative Metabolic and Genomic Analysis.</title>
        <authorList>
            <person name="Bengelsdorf F."/>
            <person name="Poehlein A."/>
            <person name="Sonja S."/>
            <person name="Erz C."/>
            <person name="Hummel T."/>
            <person name="Hoffmeister S."/>
            <person name="Daniel R."/>
            <person name="Durre P."/>
        </authorList>
    </citation>
    <scope>NUCLEOTIDE SEQUENCE [LARGE SCALE GENOMIC DNA]</scope>
    <source>
        <strain evidence="2 4">PTA-10522</strain>
    </source>
</reference>